<organism evidence="1 2">
    <name type="scientific">Entomophthora muscae</name>
    <dbReference type="NCBI Taxonomy" id="34485"/>
    <lineage>
        <taxon>Eukaryota</taxon>
        <taxon>Fungi</taxon>
        <taxon>Fungi incertae sedis</taxon>
        <taxon>Zoopagomycota</taxon>
        <taxon>Entomophthoromycotina</taxon>
        <taxon>Entomophthoromycetes</taxon>
        <taxon>Entomophthorales</taxon>
        <taxon>Entomophthoraceae</taxon>
        <taxon>Entomophthora</taxon>
    </lineage>
</organism>
<protein>
    <submittedName>
        <fullName evidence="1">DNA helicase mcm9</fullName>
        <ecNumber evidence="1">3.6.4.12</ecNumber>
    </submittedName>
</protein>
<dbReference type="Proteomes" id="UP001165960">
    <property type="component" value="Unassembled WGS sequence"/>
</dbReference>
<keyword evidence="1" id="KW-0547">Nucleotide-binding</keyword>
<dbReference type="EMBL" id="QTSX02007525">
    <property type="protein sequence ID" value="KAJ9048160.1"/>
    <property type="molecule type" value="Genomic_DNA"/>
</dbReference>
<evidence type="ECO:0000313" key="2">
    <source>
        <dbReference type="Proteomes" id="UP001165960"/>
    </source>
</evidence>
<evidence type="ECO:0000313" key="1">
    <source>
        <dbReference type="EMBL" id="KAJ9048160.1"/>
    </source>
</evidence>
<sequence length="80" mass="9307">MQDDLIDSAKSGDDVLITGVVRRRWKNVGVGDRCQIELYLLACHIHVRNDARSEALMSPEQSKEFEEFWKLYQSRPLEGR</sequence>
<comment type="caution">
    <text evidence="1">The sequence shown here is derived from an EMBL/GenBank/DDBJ whole genome shotgun (WGS) entry which is preliminary data.</text>
</comment>
<keyword evidence="1" id="KW-0067">ATP-binding</keyword>
<name>A0ACC2RE05_9FUNG</name>
<reference evidence="1" key="1">
    <citation type="submission" date="2022-04" db="EMBL/GenBank/DDBJ databases">
        <title>Genome of the entomopathogenic fungus Entomophthora muscae.</title>
        <authorList>
            <person name="Elya C."/>
            <person name="Lovett B.R."/>
            <person name="Lee E."/>
            <person name="Macias A.M."/>
            <person name="Hajek A.E."/>
            <person name="De Bivort B.L."/>
            <person name="Kasson M.T."/>
            <person name="De Fine Licht H.H."/>
            <person name="Stajich J.E."/>
        </authorList>
    </citation>
    <scope>NUCLEOTIDE SEQUENCE</scope>
    <source>
        <strain evidence="1">Berkeley</strain>
    </source>
</reference>
<keyword evidence="2" id="KW-1185">Reference proteome</keyword>
<gene>
    <name evidence="1" type="primary">MCM9_5</name>
    <name evidence="1" type="ORF">DSO57_1037793</name>
</gene>
<keyword evidence="1" id="KW-0347">Helicase</keyword>
<keyword evidence="1" id="KW-0378">Hydrolase</keyword>
<proteinExistence type="predicted"/>
<dbReference type="EC" id="3.6.4.12" evidence="1"/>
<accession>A0ACC2RE05</accession>